<keyword evidence="3" id="KW-1185">Reference proteome</keyword>
<name>A0A930UGL4_9GAMM</name>
<dbReference type="InterPro" id="IPR050312">
    <property type="entry name" value="IolE/XylAMocC-like"/>
</dbReference>
<evidence type="ECO:0000313" key="2">
    <source>
        <dbReference type="EMBL" id="MBF2734869.1"/>
    </source>
</evidence>
<dbReference type="AlphaFoldDB" id="A0A930UGL4"/>
<protein>
    <submittedName>
        <fullName evidence="2">Sugar phosphate isomerase/epimerase</fullName>
    </submittedName>
</protein>
<dbReference type="GO" id="GO:0016853">
    <property type="term" value="F:isomerase activity"/>
    <property type="evidence" value="ECO:0007669"/>
    <property type="project" value="UniProtKB-KW"/>
</dbReference>
<evidence type="ECO:0000313" key="3">
    <source>
        <dbReference type="Proteomes" id="UP000604381"/>
    </source>
</evidence>
<feature type="domain" description="Xylose isomerase-like TIM barrel" evidence="1">
    <location>
        <begin position="23"/>
        <end position="265"/>
    </location>
</feature>
<dbReference type="Proteomes" id="UP000604381">
    <property type="component" value="Unassembled WGS sequence"/>
</dbReference>
<dbReference type="PANTHER" id="PTHR12110:SF41">
    <property type="entry name" value="INOSOSE DEHYDRATASE"/>
    <property type="match status" value="1"/>
</dbReference>
<proteinExistence type="predicted"/>
<reference evidence="2" key="1">
    <citation type="submission" date="2020-10" db="EMBL/GenBank/DDBJ databases">
        <title>An improved Amphimedon queenslandica hologenome assembly reveals how three proteobacterial symbionts can extend the metabolic phenotypic of their marine sponge host.</title>
        <authorList>
            <person name="Degnan B."/>
            <person name="Degnan S."/>
            <person name="Xiang X."/>
        </authorList>
    </citation>
    <scope>NUCLEOTIDE SEQUENCE</scope>
    <source>
        <strain evidence="2">AqS2</strain>
    </source>
</reference>
<dbReference type="InterPro" id="IPR036237">
    <property type="entry name" value="Xyl_isomerase-like_sf"/>
</dbReference>
<gene>
    <name evidence="2" type="ORF">ISN26_02080</name>
</gene>
<dbReference type="InterPro" id="IPR013022">
    <property type="entry name" value="Xyl_isomerase-like_TIM-brl"/>
</dbReference>
<dbReference type="SUPFAM" id="SSF51658">
    <property type="entry name" value="Xylose isomerase-like"/>
    <property type="match status" value="1"/>
</dbReference>
<organism evidence="2 3">
    <name type="scientific">Candidatus Amphirhobacter heronislandensis</name>
    <dbReference type="NCBI Taxonomy" id="1732024"/>
    <lineage>
        <taxon>Bacteria</taxon>
        <taxon>Pseudomonadati</taxon>
        <taxon>Pseudomonadota</taxon>
        <taxon>Gammaproteobacteria</taxon>
        <taxon>Candidatus Tethybacterales</taxon>
        <taxon>Candidatus Tethybacteraceae</taxon>
        <taxon>Candidatus Amphirhobacter</taxon>
    </lineage>
</organism>
<evidence type="ECO:0000259" key="1">
    <source>
        <dbReference type="Pfam" id="PF01261"/>
    </source>
</evidence>
<accession>A0A930UGL4</accession>
<dbReference type="Gene3D" id="3.20.20.150">
    <property type="entry name" value="Divalent-metal-dependent TIM barrel enzymes"/>
    <property type="match status" value="1"/>
</dbReference>
<dbReference type="EMBL" id="JADHEI010000028">
    <property type="protein sequence ID" value="MBF2734869.1"/>
    <property type="molecule type" value="Genomic_DNA"/>
</dbReference>
<sequence length="293" mass="32431">MKLGVICDGISRDLDHALRVMDECGLEHAELQYVWGAEVGDHDAGQIAKIKELLRQRGKPVSCLSRHIFAGLTAKTRPGDAEHERHMEALRRVIAMAQELGSPLVRIMTSKKEQILWGRNGAEHWNVAKGAWDSLPPLIAPAVELARQEGVKLVVETGNGTMVNSCWTARRLIDDLDAKDVLQVLWDPANNCWCHELAYPDGYEEVKDGYLGHVHIKDVQVDTPRATLEVRQMGTGQLAELFAPMAEALRRDGYDGVVSFESVYHAGDGDFEAGFRGGVGRFNGLWTARATQP</sequence>
<keyword evidence="2" id="KW-0413">Isomerase</keyword>
<dbReference type="Pfam" id="PF01261">
    <property type="entry name" value="AP_endonuc_2"/>
    <property type="match status" value="1"/>
</dbReference>
<dbReference type="PANTHER" id="PTHR12110">
    <property type="entry name" value="HYDROXYPYRUVATE ISOMERASE"/>
    <property type="match status" value="1"/>
</dbReference>
<comment type="caution">
    <text evidence="2">The sequence shown here is derived from an EMBL/GenBank/DDBJ whole genome shotgun (WGS) entry which is preliminary data.</text>
</comment>